<comment type="caution">
    <text evidence="8">The sequence shown here is derived from an EMBL/GenBank/DDBJ whole genome shotgun (WGS) entry which is preliminary data.</text>
</comment>
<evidence type="ECO:0000256" key="2">
    <source>
        <dbReference type="ARBA" id="ARBA00022980"/>
    </source>
</evidence>
<dbReference type="InterPro" id="IPR020814">
    <property type="entry name" value="Ribosomal_S6_plastid/chlpt"/>
</dbReference>
<dbReference type="Proteomes" id="UP001465331">
    <property type="component" value="Unassembled WGS sequence"/>
</dbReference>
<dbReference type="InterPro" id="IPR000529">
    <property type="entry name" value="Ribosomal_bS6"/>
</dbReference>
<name>A0ABV2AA87_9GAMM</name>
<evidence type="ECO:0000256" key="3">
    <source>
        <dbReference type="ARBA" id="ARBA00023274"/>
    </source>
</evidence>
<evidence type="ECO:0000256" key="7">
    <source>
        <dbReference type="SAM" id="MobiDB-lite"/>
    </source>
</evidence>
<dbReference type="HAMAP" id="MF_00360">
    <property type="entry name" value="Ribosomal_bS6"/>
    <property type="match status" value="1"/>
</dbReference>
<keyword evidence="6" id="KW-0699">rRNA-binding</keyword>
<gene>
    <name evidence="6 8" type="primary">rpsF</name>
    <name evidence="8" type="ORF">ABSH63_08620</name>
</gene>
<dbReference type="GO" id="GO:0005840">
    <property type="term" value="C:ribosome"/>
    <property type="evidence" value="ECO:0007669"/>
    <property type="project" value="UniProtKB-KW"/>
</dbReference>
<evidence type="ECO:0000256" key="5">
    <source>
        <dbReference type="ARBA" id="ARBA00035294"/>
    </source>
</evidence>
<dbReference type="Pfam" id="PF01250">
    <property type="entry name" value="Ribosomal_S6"/>
    <property type="match status" value="1"/>
</dbReference>
<evidence type="ECO:0000256" key="4">
    <source>
        <dbReference type="ARBA" id="ARBA00035104"/>
    </source>
</evidence>
<dbReference type="PANTHER" id="PTHR21011:SF1">
    <property type="entry name" value="SMALL RIBOSOMAL SUBUNIT PROTEIN BS6M"/>
    <property type="match status" value="1"/>
</dbReference>
<dbReference type="SUPFAM" id="SSF54995">
    <property type="entry name" value="Ribosomal protein S6"/>
    <property type="match status" value="1"/>
</dbReference>
<organism evidence="8 9">
    <name type="scientific">Sinimarinibacterium thermocellulolyticum</name>
    <dbReference type="NCBI Taxonomy" id="3170016"/>
    <lineage>
        <taxon>Bacteria</taxon>
        <taxon>Pseudomonadati</taxon>
        <taxon>Pseudomonadota</taxon>
        <taxon>Gammaproteobacteria</taxon>
        <taxon>Nevskiales</taxon>
        <taxon>Nevskiaceae</taxon>
        <taxon>Sinimarinibacterium</taxon>
    </lineage>
</organism>
<keyword evidence="3 6" id="KW-0687">Ribonucleoprotein</keyword>
<dbReference type="Gene3D" id="3.30.70.60">
    <property type="match status" value="1"/>
</dbReference>
<evidence type="ECO:0000313" key="8">
    <source>
        <dbReference type="EMBL" id="MES0874064.1"/>
    </source>
</evidence>
<keyword evidence="6" id="KW-0694">RNA-binding</keyword>
<keyword evidence="9" id="KW-1185">Reference proteome</keyword>
<accession>A0ABV2AA87</accession>
<evidence type="ECO:0000256" key="1">
    <source>
        <dbReference type="ARBA" id="ARBA00009512"/>
    </source>
</evidence>
<comment type="similarity">
    <text evidence="1 6">Belongs to the bacterial ribosomal protein bS6 family.</text>
</comment>
<feature type="region of interest" description="Disordered" evidence="7">
    <location>
        <begin position="100"/>
        <end position="146"/>
    </location>
</feature>
<dbReference type="PANTHER" id="PTHR21011">
    <property type="entry name" value="MITOCHONDRIAL 28S RIBOSOMAL PROTEIN S6"/>
    <property type="match status" value="1"/>
</dbReference>
<protein>
    <recommendedName>
        <fullName evidence="5 6">Small ribosomal subunit protein bS6</fullName>
    </recommendedName>
</protein>
<comment type="function">
    <text evidence="4 6">Binds together with bS18 to 16S ribosomal RNA.</text>
</comment>
<keyword evidence="2 6" id="KW-0689">Ribosomal protein</keyword>
<sequence>MRHYEIVVMVHPDQSDQVPAMIERYKGMVEAGGGKVHRLEDWGRRQLAYPVAKAHKAHYVLMNVEIGGETLAELEAAFKFNDAVIRRLIIRKDKAVTAQSPLFKAPEDERKGASDYRSRRSEVDADGDAESDSKESEEANASEEGV</sequence>
<evidence type="ECO:0000313" key="9">
    <source>
        <dbReference type="Proteomes" id="UP001465331"/>
    </source>
</evidence>
<dbReference type="EMBL" id="JBEPIJ010000008">
    <property type="protein sequence ID" value="MES0874064.1"/>
    <property type="molecule type" value="Genomic_DNA"/>
</dbReference>
<dbReference type="NCBIfam" id="TIGR00166">
    <property type="entry name" value="S6"/>
    <property type="match status" value="1"/>
</dbReference>
<proteinExistence type="inferred from homology"/>
<dbReference type="RefSeq" id="WP_352889021.1">
    <property type="nucleotide sequence ID" value="NZ_JBEPIJ010000008.1"/>
</dbReference>
<dbReference type="CDD" id="cd00473">
    <property type="entry name" value="bS6"/>
    <property type="match status" value="1"/>
</dbReference>
<dbReference type="InterPro" id="IPR014717">
    <property type="entry name" value="Transl_elong_EF1B/ribsomal_bS6"/>
</dbReference>
<dbReference type="InterPro" id="IPR035980">
    <property type="entry name" value="Ribosomal_bS6_sf"/>
</dbReference>
<evidence type="ECO:0000256" key="6">
    <source>
        <dbReference type="HAMAP-Rule" id="MF_00360"/>
    </source>
</evidence>
<feature type="compositionally biased region" description="Basic and acidic residues" evidence="7">
    <location>
        <begin position="105"/>
        <end position="123"/>
    </location>
</feature>
<reference evidence="8 9" key="1">
    <citation type="submission" date="2024-06" db="EMBL/GenBank/DDBJ databases">
        <authorList>
            <person name="Li Z."/>
            <person name="Jiang Y."/>
        </authorList>
    </citation>
    <scope>NUCLEOTIDE SEQUENCE [LARGE SCALE GENOMIC DNA]</scope>
    <source>
        <strain evidence="8 9">HSW-8</strain>
    </source>
</reference>